<dbReference type="EMBL" id="JANPWZ010000967">
    <property type="protein sequence ID" value="KAJ3570125.1"/>
    <property type="molecule type" value="Genomic_DNA"/>
</dbReference>
<proteinExistence type="predicted"/>
<dbReference type="InterPro" id="IPR036770">
    <property type="entry name" value="Ankyrin_rpt-contain_sf"/>
</dbReference>
<keyword evidence="7" id="KW-1185">Reference proteome</keyword>
<evidence type="ECO:0000256" key="2">
    <source>
        <dbReference type="PROSITE-ProRule" id="PRU00023"/>
    </source>
</evidence>
<dbReference type="SUPFAM" id="SSF53167">
    <property type="entry name" value="Purine and uridine phosphorylases"/>
    <property type="match status" value="1"/>
</dbReference>
<evidence type="ECO:0000256" key="1">
    <source>
        <dbReference type="ARBA" id="ARBA00022737"/>
    </source>
</evidence>
<protein>
    <recommendedName>
        <fullName evidence="8">Nucleoside phosphorylase domain-containing protein</fullName>
    </recommendedName>
</protein>
<dbReference type="InterPro" id="IPR035994">
    <property type="entry name" value="Nucleoside_phosphorylase_sf"/>
</dbReference>
<feature type="domain" description="Nephrocystin 3-like N-terminal" evidence="5">
    <location>
        <begin position="419"/>
        <end position="585"/>
    </location>
</feature>
<name>A0A9W8NDQ5_9PEZI</name>
<dbReference type="GO" id="GO:0003824">
    <property type="term" value="F:catalytic activity"/>
    <property type="evidence" value="ECO:0007669"/>
    <property type="project" value="InterPro"/>
</dbReference>
<reference evidence="6" key="1">
    <citation type="submission" date="2022-07" db="EMBL/GenBank/DDBJ databases">
        <title>Genome Sequence of Xylaria arbuscula.</title>
        <authorList>
            <person name="Buettner E."/>
        </authorList>
    </citation>
    <scope>NUCLEOTIDE SEQUENCE</scope>
    <source>
        <strain evidence="6">VT107</strain>
    </source>
</reference>
<dbReference type="SMART" id="SM00248">
    <property type="entry name" value="ANK"/>
    <property type="match status" value="8"/>
</dbReference>
<dbReference type="InterPro" id="IPR056884">
    <property type="entry name" value="NPHP3-like_N"/>
</dbReference>
<keyword evidence="1" id="KW-0677">Repeat</keyword>
<dbReference type="Proteomes" id="UP001148614">
    <property type="component" value="Unassembled WGS sequence"/>
</dbReference>
<dbReference type="Pfam" id="PF24883">
    <property type="entry name" value="NPHP3_N"/>
    <property type="match status" value="1"/>
</dbReference>
<dbReference type="PROSITE" id="PS50088">
    <property type="entry name" value="ANK_REPEAT"/>
    <property type="match status" value="2"/>
</dbReference>
<feature type="domain" description="Nucleoside phosphorylase" evidence="3">
    <location>
        <begin position="18"/>
        <end position="145"/>
    </location>
</feature>
<evidence type="ECO:0000259" key="4">
    <source>
        <dbReference type="Pfam" id="PF22939"/>
    </source>
</evidence>
<feature type="repeat" description="ANK" evidence="2">
    <location>
        <begin position="1182"/>
        <end position="1205"/>
    </location>
</feature>
<dbReference type="Gene3D" id="3.40.50.1580">
    <property type="entry name" value="Nucleoside phosphorylase domain"/>
    <property type="match status" value="1"/>
</dbReference>
<feature type="domain" description="GPI inositol-deacylase winged helix" evidence="4">
    <location>
        <begin position="697"/>
        <end position="785"/>
    </location>
</feature>
<dbReference type="InterPro" id="IPR000845">
    <property type="entry name" value="Nucleoside_phosphorylase_d"/>
</dbReference>
<dbReference type="Pfam" id="PF22939">
    <property type="entry name" value="WHD_GPIID"/>
    <property type="match status" value="1"/>
</dbReference>
<feature type="repeat" description="ANK" evidence="2">
    <location>
        <begin position="981"/>
        <end position="1013"/>
    </location>
</feature>
<dbReference type="InterPro" id="IPR054471">
    <property type="entry name" value="GPIID_WHD"/>
</dbReference>
<evidence type="ECO:0000259" key="5">
    <source>
        <dbReference type="Pfam" id="PF24883"/>
    </source>
</evidence>
<evidence type="ECO:0000313" key="7">
    <source>
        <dbReference type="Proteomes" id="UP001148614"/>
    </source>
</evidence>
<evidence type="ECO:0000259" key="3">
    <source>
        <dbReference type="Pfam" id="PF01048"/>
    </source>
</evidence>
<comment type="caution">
    <text evidence="6">The sequence shown here is derived from an EMBL/GenBank/DDBJ whole genome shotgun (WGS) entry which is preliminary data.</text>
</comment>
<dbReference type="SUPFAM" id="SSF52540">
    <property type="entry name" value="P-loop containing nucleoside triphosphate hydrolases"/>
    <property type="match status" value="1"/>
</dbReference>
<dbReference type="Gene3D" id="1.25.40.20">
    <property type="entry name" value="Ankyrin repeat-containing domain"/>
    <property type="match status" value="1"/>
</dbReference>
<dbReference type="AlphaFoldDB" id="A0A9W8NDQ5"/>
<dbReference type="PANTHER" id="PTHR46082">
    <property type="entry name" value="ATP/GTP-BINDING PROTEIN-RELATED"/>
    <property type="match status" value="1"/>
</dbReference>
<dbReference type="Gene3D" id="3.40.50.300">
    <property type="entry name" value="P-loop containing nucleotide triphosphate hydrolases"/>
    <property type="match status" value="1"/>
</dbReference>
<dbReference type="GO" id="GO:0009116">
    <property type="term" value="P:nucleoside metabolic process"/>
    <property type="evidence" value="ECO:0007669"/>
    <property type="project" value="InterPro"/>
</dbReference>
<sequence>MSTNSWDSSPPASYNDFEIAIICALPLEADAVVALFDRRWDSRRYRKAPGDTNTYSTGAIGHHNVVLVHLPNMGKVAAARAAACLHTSYGGIRLALVVGICGGIPSNGSPNDRIVLGDVVISNGIVQYDFGRQFPHGFVRKTEVQDSLPRPPPAVRSFLARLQTNNTRSLLQEQVLDYLSILQHKLGSSAAYPGIKEDWLFNSTYCHKHHTSSGRLGCLECDSGISNTCNAALKLSCQELGCNERERIPHMWKKPSSKFPAIHFGCVASSDSVMKFGEDRDKASRDGVIAFEMEGAGIWETFPGCLIIKGVCDYADSHKNKLFQGFAAATAAATTKAVLNFWGPRISSSSREKSNNTMQAAHSTAEGVNLTTPSRPRHLGLNGMSPAMVEPAQRVAVLKSLYASPYRDRMERNPDRVDGTCEWVVTHKYFQRWQGHSSSSMLLVSADPGCGKSVLSKYLVDHILPSTKSRTTCYFFFKDDFEDQRSSTSALCCILHQLFEQKEVLLSSEIVQQFETRSESLTTSFVQLWDILLSASQDHNAGEIICILDAFDECDDQGQADFTRYLGKLYSTRTAFNLKFLITTRPYGHIRRGFQPLKIPGLPVIHLNGEAEIEVCKISKEIDVYIKVRAQNIRDRLKLEKSEGDLLLQNLLRVPHRTYLWAYLTLDLIEKDINIDKTSISKAASQLPQTVDEAYDRILSKSSSVEQARKLLQIILVAERPLTVTEMNIALTIEERHKSYRDLTLKPEERFREHVRDACGLFVAIIGSRIYLLHQTAKEFLIQNTDNNIPVTKDTGLTWKSSLSKRDSHCVLAKICIWHILFTVFEKDELNDLEEVSDYVHRYNFLSYSAMYWTHHFRESAVSNPVAIESLLRICTATSDYCPTWFKVYWATTRNELPWRFSALMISCFFGIHHAVRALLKRSSHYIYEVDGRYERNALSWASENGFDDVVKLLLGTGLFSQYIYRFPPRSRVQIEAKDAKGRTPLSYAAREGHTAVVKRLISRGACVDTKDKIGGTPISYSLCTGQAELTTLLLRRKRIGSVREHLQPLLFSAAKSNDFATVELLLQSQEVNPNWRSDIGRTPLSYAAELNYTRVIEILLDRIDISADLGDRDGQTPIFWALTRHNQHAFQLLVESGNVNINAKDNDGRTPLSHAAYSSNQDYARLLLSRTDVAADLKDSIGRTPLSYAAESGNGSLVRLLLNKADINVNSRDDTGWTPLSWARERDWWRIVELLIECGGRE</sequence>
<keyword evidence="2" id="KW-0040">ANK repeat</keyword>
<dbReference type="PANTHER" id="PTHR46082:SF6">
    <property type="entry name" value="AAA+ ATPASE DOMAIN-CONTAINING PROTEIN-RELATED"/>
    <property type="match status" value="1"/>
</dbReference>
<dbReference type="Pfam" id="PF01048">
    <property type="entry name" value="PNP_UDP_1"/>
    <property type="match status" value="1"/>
</dbReference>
<dbReference type="InterPro" id="IPR002110">
    <property type="entry name" value="Ankyrin_rpt"/>
</dbReference>
<accession>A0A9W8NDQ5</accession>
<organism evidence="6 7">
    <name type="scientific">Xylaria arbuscula</name>
    <dbReference type="NCBI Taxonomy" id="114810"/>
    <lineage>
        <taxon>Eukaryota</taxon>
        <taxon>Fungi</taxon>
        <taxon>Dikarya</taxon>
        <taxon>Ascomycota</taxon>
        <taxon>Pezizomycotina</taxon>
        <taxon>Sordariomycetes</taxon>
        <taxon>Xylariomycetidae</taxon>
        <taxon>Xylariales</taxon>
        <taxon>Xylariaceae</taxon>
        <taxon>Xylaria</taxon>
    </lineage>
</organism>
<gene>
    <name evidence="6" type="ORF">NPX13_g5838</name>
</gene>
<dbReference type="VEuPathDB" id="FungiDB:F4678DRAFT_475387"/>
<dbReference type="SUPFAM" id="SSF48403">
    <property type="entry name" value="Ankyrin repeat"/>
    <property type="match status" value="1"/>
</dbReference>
<evidence type="ECO:0000313" key="6">
    <source>
        <dbReference type="EMBL" id="KAJ3570125.1"/>
    </source>
</evidence>
<dbReference type="Pfam" id="PF12796">
    <property type="entry name" value="Ank_2"/>
    <property type="match status" value="4"/>
</dbReference>
<dbReference type="InterPro" id="IPR027417">
    <property type="entry name" value="P-loop_NTPase"/>
</dbReference>
<dbReference type="InterPro" id="IPR053137">
    <property type="entry name" value="NLR-like"/>
</dbReference>
<dbReference type="PROSITE" id="PS50297">
    <property type="entry name" value="ANK_REP_REGION"/>
    <property type="match status" value="2"/>
</dbReference>
<evidence type="ECO:0008006" key="8">
    <source>
        <dbReference type="Google" id="ProtNLM"/>
    </source>
</evidence>